<dbReference type="InterPro" id="IPR051049">
    <property type="entry name" value="Dienelactone_hydrolase-like"/>
</dbReference>
<sequence>MGYCFGGAATLELAASGEAKGIAGYATFHGGLNNLHGQTYPKDTPPILVAHGALDSSVSMEDVGRLSEALEASDVTYEIDIYSGAPHGFTVFGSDAYQKRADEKSWDAFTGFLGEQLQE</sequence>
<dbReference type="Gene3D" id="3.40.50.1820">
    <property type="entry name" value="alpha/beta hydrolase"/>
    <property type="match status" value="1"/>
</dbReference>
<dbReference type="InterPro" id="IPR029058">
    <property type="entry name" value="AB_hydrolase_fold"/>
</dbReference>
<protein>
    <submittedName>
        <fullName evidence="2">Dienelactone hydrolase family protein</fullName>
    </submittedName>
</protein>
<dbReference type="STRING" id="1177755.A7A08_01881"/>
<gene>
    <name evidence="2" type="ORF">A7A08_01881</name>
</gene>
<dbReference type="Pfam" id="PF01738">
    <property type="entry name" value="DLH"/>
    <property type="match status" value="1"/>
</dbReference>
<name>A0A1E2RYE6_9HYPH</name>
<keyword evidence="3" id="KW-1185">Reference proteome</keyword>
<dbReference type="RefSeq" id="WP_280948746.1">
    <property type="nucleotide sequence ID" value="NZ_MASI01000004.1"/>
</dbReference>
<dbReference type="EMBL" id="MASI01000004">
    <property type="protein sequence ID" value="ODA67135.1"/>
    <property type="molecule type" value="Genomic_DNA"/>
</dbReference>
<evidence type="ECO:0000259" key="1">
    <source>
        <dbReference type="Pfam" id="PF01738"/>
    </source>
</evidence>
<evidence type="ECO:0000313" key="2">
    <source>
        <dbReference type="EMBL" id="ODA67135.1"/>
    </source>
</evidence>
<keyword evidence="2" id="KW-0378">Hydrolase</keyword>
<feature type="domain" description="Dienelactone hydrolase" evidence="1">
    <location>
        <begin position="1"/>
        <end position="115"/>
    </location>
</feature>
<dbReference type="PATRIC" id="fig|1177755.3.peg.1885"/>
<evidence type="ECO:0000313" key="3">
    <source>
        <dbReference type="Proteomes" id="UP000095087"/>
    </source>
</evidence>
<dbReference type="SUPFAM" id="SSF53474">
    <property type="entry name" value="alpha/beta-Hydrolases"/>
    <property type="match status" value="1"/>
</dbReference>
<dbReference type="Proteomes" id="UP000095087">
    <property type="component" value="Unassembled WGS sequence"/>
</dbReference>
<dbReference type="AlphaFoldDB" id="A0A1E2RYE6"/>
<dbReference type="InterPro" id="IPR002925">
    <property type="entry name" value="Dienelactn_hydro"/>
</dbReference>
<organism evidence="2 3">
    <name type="scientific">Methyloligella halotolerans</name>
    <dbReference type="NCBI Taxonomy" id="1177755"/>
    <lineage>
        <taxon>Bacteria</taxon>
        <taxon>Pseudomonadati</taxon>
        <taxon>Pseudomonadota</taxon>
        <taxon>Alphaproteobacteria</taxon>
        <taxon>Hyphomicrobiales</taxon>
        <taxon>Hyphomicrobiaceae</taxon>
        <taxon>Methyloligella</taxon>
    </lineage>
</organism>
<comment type="caution">
    <text evidence="2">The sequence shown here is derived from an EMBL/GenBank/DDBJ whole genome shotgun (WGS) entry which is preliminary data.</text>
</comment>
<accession>A0A1E2RYE6</accession>
<reference evidence="2 3" key="1">
    <citation type="submission" date="2016-07" db="EMBL/GenBank/DDBJ databases">
        <title>Draft genome sequence of Methyloligella halotolerans C2T (VKM B-2706T=CCUG 61687T=DSM 25045T), a halotolerant polyhydroxybutyrate accumulating methylotroph.</title>
        <authorList>
            <person name="Vasilenko O.V."/>
            <person name="Doronina N.V."/>
            <person name="Poroshina M.N."/>
            <person name="Tarlachkov S.V."/>
            <person name="Trotsenko Y.A."/>
        </authorList>
    </citation>
    <scope>NUCLEOTIDE SEQUENCE [LARGE SCALE GENOMIC DNA]</scope>
    <source>
        <strain evidence="2 3">VKM B-2706</strain>
    </source>
</reference>
<proteinExistence type="predicted"/>
<dbReference type="GO" id="GO:0016787">
    <property type="term" value="F:hydrolase activity"/>
    <property type="evidence" value="ECO:0007669"/>
    <property type="project" value="UniProtKB-KW"/>
</dbReference>
<dbReference type="PANTHER" id="PTHR46623">
    <property type="entry name" value="CARBOXYMETHYLENEBUTENOLIDASE-RELATED"/>
    <property type="match status" value="1"/>
</dbReference>